<dbReference type="Gramene" id="KJB53841">
    <property type="protein sequence ID" value="KJB53841"/>
    <property type="gene ID" value="B456_009G015600"/>
</dbReference>
<evidence type="ECO:0000313" key="1">
    <source>
        <dbReference type="EMBL" id="KJB53840.1"/>
    </source>
</evidence>
<dbReference type="GO" id="GO:0042795">
    <property type="term" value="P:snRNA transcription by RNA polymerase II"/>
    <property type="evidence" value="ECO:0007669"/>
    <property type="project" value="TreeGrafter"/>
</dbReference>
<dbReference type="Gramene" id="KJB53840">
    <property type="protein sequence ID" value="KJB53840"/>
    <property type="gene ID" value="B456_009G015600"/>
</dbReference>
<dbReference type="Proteomes" id="UP000032304">
    <property type="component" value="Chromosome 9"/>
</dbReference>
<dbReference type="GO" id="GO:0019185">
    <property type="term" value="C:snRNA-activating protein complex"/>
    <property type="evidence" value="ECO:0007669"/>
    <property type="project" value="TreeGrafter"/>
</dbReference>
<organism evidence="1 2">
    <name type="scientific">Gossypium raimondii</name>
    <name type="common">Peruvian cotton</name>
    <name type="synonym">Gossypium klotzschianum subsp. raimondii</name>
    <dbReference type="NCBI Taxonomy" id="29730"/>
    <lineage>
        <taxon>Eukaryota</taxon>
        <taxon>Viridiplantae</taxon>
        <taxon>Streptophyta</taxon>
        <taxon>Embryophyta</taxon>
        <taxon>Tracheophyta</taxon>
        <taxon>Spermatophyta</taxon>
        <taxon>Magnoliopsida</taxon>
        <taxon>eudicotyledons</taxon>
        <taxon>Gunneridae</taxon>
        <taxon>Pentapetalae</taxon>
        <taxon>rosids</taxon>
        <taxon>malvids</taxon>
        <taxon>Malvales</taxon>
        <taxon>Malvaceae</taxon>
        <taxon>Malvoideae</taxon>
        <taxon>Gossypium</taxon>
    </lineage>
</organism>
<dbReference type="PANTHER" id="PTHR15131:SF3">
    <property type="entry name" value="SNRNA-ACTIVATING PROTEIN COMPLEX SUBUNIT 1"/>
    <property type="match status" value="1"/>
</dbReference>
<dbReference type="OMA" id="ADFKRVW"/>
<sequence length="287" mass="33298">MDLCLFKQDIDDLIHEFVESESSTLNDMKRIWLSMKFSYIYEASPSTNLAFFMQSLYAHTISHMVNVDSLTCRLGGLYCLYCLYETQPFKPPFKIYLSLREMEKLKTLVAEAKEMGIKVVPALVKRMMETNMFLFGFVDLNEGSVSETINSLTKLQDARIQVAYEKLFTDTAIEQYISMDLGREVDLNMLKKMSTEYEVAKRKAIEEAGKVVDVQNIKYISENEEPLSEIVEKIDASWKNQREAFYQRTGLTPQNPAEPQRLQLQLKEGDAENNDADEFYQLLYQHD</sequence>
<dbReference type="AlphaFoldDB" id="A0A0D2UE17"/>
<accession>A0A0D2UE17</accession>
<name>A0A0D2UE17_GOSRA</name>
<dbReference type="eggNOG" id="ENOG502QVHE">
    <property type="taxonomic scope" value="Eukaryota"/>
</dbReference>
<dbReference type="Pfam" id="PF09808">
    <property type="entry name" value="SNAPC1"/>
    <property type="match status" value="1"/>
</dbReference>
<dbReference type="EMBL" id="CM001748">
    <property type="protein sequence ID" value="KJB53841.1"/>
    <property type="molecule type" value="Genomic_DNA"/>
</dbReference>
<dbReference type="KEGG" id="gra:105770144"/>
<proteinExistence type="predicted"/>
<evidence type="ECO:0008006" key="3">
    <source>
        <dbReference type="Google" id="ProtNLM"/>
    </source>
</evidence>
<dbReference type="GO" id="GO:0043565">
    <property type="term" value="F:sequence-specific DNA binding"/>
    <property type="evidence" value="ECO:0007669"/>
    <property type="project" value="TreeGrafter"/>
</dbReference>
<keyword evidence="2" id="KW-1185">Reference proteome</keyword>
<reference evidence="1 2" key="1">
    <citation type="journal article" date="2012" name="Nature">
        <title>Repeated polyploidization of Gossypium genomes and the evolution of spinnable cotton fibres.</title>
        <authorList>
            <person name="Paterson A.H."/>
            <person name="Wendel J.F."/>
            <person name="Gundlach H."/>
            <person name="Guo H."/>
            <person name="Jenkins J."/>
            <person name="Jin D."/>
            <person name="Llewellyn D."/>
            <person name="Showmaker K.C."/>
            <person name="Shu S."/>
            <person name="Udall J."/>
            <person name="Yoo M.J."/>
            <person name="Byers R."/>
            <person name="Chen W."/>
            <person name="Doron-Faigenboim A."/>
            <person name="Duke M.V."/>
            <person name="Gong L."/>
            <person name="Grimwood J."/>
            <person name="Grover C."/>
            <person name="Grupp K."/>
            <person name="Hu G."/>
            <person name="Lee T.H."/>
            <person name="Li J."/>
            <person name="Lin L."/>
            <person name="Liu T."/>
            <person name="Marler B.S."/>
            <person name="Page J.T."/>
            <person name="Roberts A.W."/>
            <person name="Romanel E."/>
            <person name="Sanders W.S."/>
            <person name="Szadkowski E."/>
            <person name="Tan X."/>
            <person name="Tang H."/>
            <person name="Xu C."/>
            <person name="Wang J."/>
            <person name="Wang Z."/>
            <person name="Zhang D."/>
            <person name="Zhang L."/>
            <person name="Ashrafi H."/>
            <person name="Bedon F."/>
            <person name="Bowers J.E."/>
            <person name="Brubaker C.L."/>
            <person name="Chee P.W."/>
            <person name="Das S."/>
            <person name="Gingle A.R."/>
            <person name="Haigler C.H."/>
            <person name="Harker D."/>
            <person name="Hoffmann L.V."/>
            <person name="Hovav R."/>
            <person name="Jones D.C."/>
            <person name="Lemke C."/>
            <person name="Mansoor S."/>
            <person name="ur Rahman M."/>
            <person name="Rainville L.N."/>
            <person name="Rambani A."/>
            <person name="Reddy U.K."/>
            <person name="Rong J.K."/>
            <person name="Saranga Y."/>
            <person name="Scheffler B.E."/>
            <person name="Scheffler J.A."/>
            <person name="Stelly D.M."/>
            <person name="Triplett B.A."/>
            <person name="Van Deynze A."/>
            <person name="Vaslin M.F."/>
            <person name="Waghmare V.N."/>
            <person name="Walford S.A."/>
            <person name="Wright R.J."/>
            <person name="Zaki E.A."/>
            <person name="Zhang T."/>
            <person name="Dennis E.S."/>
            <person name="Mayer K.F."/>
            <person name="Peterson D.G."/>
            <person name="Rokhsar D.S."/>
            <person name="Wang X."/>
            <person name="Schmutz J."/>
        </authorList>
    </citation>
    <scope>NUCLEOTIDE SEQUENCE [LARGE SCALE GENOMIC DNA]</scope>
</reference>
<dbReference type="PANTHER" id="PTHR15131">
    <property type="entry name" value="SMALL NUCLEAR RNA ACTIVATING COMPLEX, POLYPEPTIDE 1"/>
    <property type="match status" value="1"/>
</dbReference>
<dbReference type="EMBL" id="CM001748">
    <property type="protein sequence ID" value="KJB53840.1"/>
    <property type="molecule type" value="Genomic_DNA"/>
</dbReference>
<dbReference type="OrthoDB" id="20127at2759"/>
<evidence type="ECO:0000313" key="2">
    <source>
        <dbReference type="Proteomes" id="UP000032304"/>
    </source>
</evidence>
<gene>
    <name evidence="1" type="ORF">B456_009G015600</name>
</gene>
<protein>
    <recommendedName>
        <fullName evidence="3">Small nuclear RNA activating complex (SNAPc), subunit SNAP43 protein</fullName>
    </recommendedName>
</protein>
<dbReference type="InterPro" id="IPR019188">
    <property type="entry name" value="SNAPC1"/>
</dbReference>
<dbReference type="GO" id="GO:0042796">
    <property type="term" value="P:snRNA transcription by RNA polymerase III"/>
    <property type="evidence" value="ECO:0007669"/>
    <property type="project" value="TreeGrafter"/>
</dbReference>